<dbReference type="Proteomes" id="UP000051298">
    <property type="component" value="Unassembled WGS sequence"/>
</dbReference>
<dbReference type="PANTHER" id="PTHR43792">
    <property type="entry name" value="GNAT FAMILY, PUTATIVE (AFU_ORTHOLOGUE AFUA_3G00765)-RELATED-RELATED"/>
    <property type="match status" value="1"/>
</dbReference>
<gene>
    <name evidence="2" type="ORF">THS5294_03022</name>
</gene>
<dbReference type="RefSeq" id="WP_058124367.1">
    <property type="nucleotide sequence ID" value="NZ_CYRX01000033.1"/>
</dbReference>
<dbReference type="InterPro" id="IPR000182">
    <property type="entry name" value="GNAT_dom"/>
</dbReference>
<evidence type="ECO:0000259" key="1">
    <source>
        <dbReference type="PROSITE" id="PS51186"/>
    </source>
</evidence>
<reference evidence="2 3" key="1">
    <citation type="submission" date="2015-09" db="EMBL/GenBank/DDBJ databases">
        <authorList>
            <consortium name="Swine Surveillance"/>
        </authorList>
    </citation>
    <scope>NUCLEOTIDE SEQUENCE [LARGE SCALE GENOMIC DNA]</scope>
    <source>
        <strain evidence="2 3">CECT 5294</strain>
    </source>
</reference>
<feature type="domain" description="N-acetyltransferase" evidence="1">
    <location>
        <begin position="11"/>
        <end position="167"/>
    </location>
</feature>
<dbReference type="SUPFAM" id="SSF55729">
    <property type="entry name" value="Acyl-CoA N-acyltransferases (Nat)"/>
    <property type="match status" value="1"/>
</dbReference>
<dbReference type="PROSITE" id="PS51186">
    <property type="entry name" value="GNAT"/>
    <property type="match status" value="1"/>
</dbReference>
<dbReference type="Gene3D" id="3.40.630.30">
    <property type="match status" value="1"/>
</dbReference>
<dbReference type="InterPro" id="IPR016181">
    <property type="entry name" value="Acyl_CoA_acyltransferase"/>
</dbReference>
<dbReference type="PANTHER" id="PTHR43792:SF1">
    <property type="entry name" value="N-ACETYLTRANSFERASE DOMAIN-CONTAINING PROTEIN"/>
    <property type="match status" value="1"/>
</dbReference>
<dbReference type="EMBL" id="CYRX01000033">
    <property type="protein sequence ID" value="CUH61710.1"/>
    <property type="molecule type" value="Genomic_DNA"/>
</dbReference>
<organism evidence="2 3">
    <name type="scientific">Thalassobacter stenotrophicus</name>
    <dbReference type="NCBI Taxonomy" id="266809"/>
    <lineage>
        <taxon>Bacteria</taxon>
        <taxon>Pseudomonadati</taxon>
        <taxon>Pseudomonadota</taxon>
        <taxon>Alphaproteobacteria</taxon>
        <taxon>Rhodobacterales</taxon>
        <taxon>Roseobacteraceae</taxon>
        <taxon>Thalassobacter</taxon>
    </lineage>
</organism>
<sequence length="169" mass="18001">MIAPTLTTDRLTLRALGPQDAEAFAAFYADDRSSFVGGPMNAEQSWRTLAGEIGHWTLNGFGRWAVTETGSDTCIGCVGLWAPLGWPEPEIGWDLFEGATGKGYATEAAEAARSYAYETLGWDTAISLVAIGNDASARVATRLGCTPEGTFTHARLGTLTIYRHPKVGG</sequence>
<dbReference type="AlphaFoldDB" id="A0A0P1F260"/>
<dbReference type="GO" id="GO:0016747">
    <property type="term" value="F:acyltransferase activity, transferring groups other than amino-acyl groups"/>
    <property type="evidence" value="ECO:0007669"/>
    <property type="project" value="InterPro"/>
</dbReference>
<proteinExistence type="predicted"/>
<dbReference type="InterPro" id="IPR051531">
    <property type="entry name" value="N-acetyltransferase"/>
</dbReference>
<dbReference type="eggNOG" id="COG1670">
    <property type="taxonomic scope" value="Bacteria"/>
</dbReference>
<evidence type="ECO:0000313" key="3">
    <source>
        <dbReference type="Proteomes" id="UP000051298"/>
    </source>
</evidence>
<dbReference type="Pfam" id="PF13302">
    <property type="entry name" value="Acetyltransf_3"/>
    <property type="match status" value="1"/>
</dbReference>
<dbReference type="STRING" id="266809.PM03_00515"/>
<accession>A0A0P1F260</accession>
<evidence type="ECO:0000313" key="2">
    <source>
        <dbReference type="EMBL" id="CUH61710.1"/>
    </source>
</evidence>
<protein>
    <recommendedName>
        <fullName evidence="1">N-acetyltransferase domain-containing protein</fullName>
    </recommendedName>
</protein>
<name>A0A0P1F260_9RHOB</name>